<organism evidence="1 2">
    <name type="scientific">Hungatella effluvii</name>
    <dbReference type="NCBI Taxonomy" id="1096246"/>
    <lineage>
        <taxon>Bacteria</taxon>
        <taxon>Bacillati</taxon>
        <taxon>Bacillota</taxon>
        <taxon>Clostridia</taxon>
        <taxon>Lachnospirales</taxon>
        <taxon>Lachnospiraceae</taxon>
        <taxon>Hungatella</taxon>
    </lineage>
</organism>
<evidence type="ECO:0008006" key="3">
    <source>
        <dbReference type="Google" id="ProtNLM"/>
    </source>
</evidence>
<dbReference type="Pfam" id="PF11518">
    <property type="entry name" value="DUF3221"/>
    <property type="match status" value="1"/>
</dbReference>
<accession>A0A2V3XWF1</accession>
<dbReference type="GeneID" id="86065178"/>
<dbReference type="RefSeq" id="WP_110326972.1">
    <property type="nucleotide sequence ID" value="NZ_JAQETU010000032.1"/>
</dbReference>
<dbReference type="Proteomes" id="UP000248057">
    <property type="component" value="Unassembled WGS sequence"/>
</dbReference>
<comment type="caution">
    <text evidence="1">The sequence shown here is derived from an EMBL/GenBank/DDBJ whole genome shotgun (WGS) entry which is preliminary data.</text>
</comment>
<reference evidence="1 2" key="1">
    <citation type="submission" date="2018-05" db="EMBL/GenBank/DDBJ databases">
        <title>Genomic Encyclopedia of Type Strains, Phase IV (KMG-IV): sequencing the most valuable type-strain genomes for metagenomic binning, comparative biology and taxonomic classification.</title>
        <authorList>
            <person name="Goeker M."/>
        </authorList>
    </citation>
    <scope>NUCLEOTIDE SEQUENCE [LARGE SCALE GENOMIC DNA]</scope>
    <source>
        <strain evidence="1 2">DSM 24995</strain>
    </source>
</reference>
<keyword evidence="2" id="KW-1185">Reference proteome</keyword>
<dbReference type="AlphaFoldDB" id="A0A2V3XWF1"/>
<gene>
    <name evidence="1" type="ORF">DFR60_1405</name>
</gene>
<evidence type="ECO:0000313" key="2">
    <source>
        <dbReference type="Proteomes" id="UP000248057"/>
    </source>
</evidence>
<dbReference type="EMBL" id="QJKD01000040">
    <property type="protein sequence ID" value="PXX42283.1"/>
    <property type="molecule type" value="Genomic_DNA"/>
</dbReference>
<dbReference type="InterPro" id="IPR021598">
    <property type="entry name" value="DUF3221"/>
</dbReference>
<sequence>MKKYGNSLRILFLCIAGVFCWMLFTSEEAGQRYFCGMVLEISDQYFLVEPDEGEEERKSADRITVPTNVISAEGVPEVKVGDEIRIVYDGEIMESYPARLSTVFAIYRADE</sequence>
<protein>
    <recommendedName>
        <fullName evidence="3">DUF3221 domain-containing protein</fullName>
    </recommendedName>
</protein>
<proteinExistence type="predicted"/>
<evidence type="ECO:0000313" key="1">
    <source>
        <dbReference type="EMBL" id="PXX42283.1"/>
    </source>
</evidence>
<name>A0A2V3XWF1_9FIRM</name>